<protein>
    <recommendedName>
        <fullName evidence="3">Co-chaperone DjlA N-terminal domain-containing protein</fullName>
    </recommendedName>
</protein>
<dbReference type="InterPro" id="IPR029024">
    <property type="entry name" value="TerB-like"/>
</dbReference>
<accession>A0A928X464</accession>
<dbReference type="AlphaFoldDB" id="A0A928X464"/>
<gene>
    <name evidence="1" type="ORF">IQ260_06165</name>
</gene>
<comment type="caution">
    <text evidence="1">The sequence shown here is derived from an EMBL/GenBank/DDBJ whole genome shotgun (WGS) entry which is preliminary data.</text>
</comment>
<name>A0A928X464_LEPEC</name>
<dbReference type="RefSeq" id="WP_193991845.1">
    <property type="nucleotide sequence ID" value="NZ_JADEXP010000033.1"/>
</dbReference>
<evidence type="ECO:0000313" key="1">
    <source>
        <dbReference type="EMBL" id="MBE9066233.1"/>
    </source>
</evidence>
<proteinExistence type="predicted"/>
<sequence length="132" mass="14810">MQALFQKIFNQQPSGVTQTQREAMVDLCLLGMYSDSKLSVDEQDFLDEEFDKLSWESGISFGSYLQRVIPKVRSATNDVQEREEFLQDIAQRLGDDGFKQTAIDALQNLLAADGMVQLESTFMAAVSKAMSL</sequence>
<organism evidence="1 2">
    <name type="scientific">Leptolyngbya cf. ectocarpi LEGE 11479</name>
    <dbReference type="NCBI Taxonomy" id="1828722"/>
    <lineage>
        <taxon>Bacteria</taxon>
        <taxon>Bacillati</taxon>
        <taxon>Cyanobacteriota</taxon>
        <taxon>Cyanophyceae</taxon>
        <taxon>Leptolyngbyales</taxon>
        <taxon>Leptolyngbyaceae</taxon>
        <taxon>Leptolyngbya group</taxon>
        <taxon>Leptolyngbya</taxon>
    </lineage>
</organism>
<keyword evidence="2" id="KW-1185">Reference proteome</keyword>
<reference evidence="1" key="1">
    <citation type="submission" date="2020-10" db="EMBL/GenBank/DDBJ databases">
        <authorList>
            <person name="Castelo-Branco R."/>
            <person name="Eusebio N."/>
            <person name="Adriana R."/>
            <person name="Vieira A."/>
            <person name="Brugerolle De Fraissinette N."/>
            <person name="Rezende De Castro R."/>
            <person name="Schneider M.P."/>
            <person name="Vasconcelos V."/>
            <person name="Leao P.N."/>
        </authorList>
    </citation>
    <scope>NUCLEOTIDE SEQUENCE</scope>
    <source>
        <strain evidence="1">LEGE 11479</strain>
    </source>
</reference>
<dbReference type="Proteomes" id="UP000615026">
    <property type="component" value="Unassembled WGS sequence"/>
</dbReference>
<evidence type="ECO:0008006" key="3">
    <source>
        <dbReference type="Google" id="ProtNLM"/>
    </source>
</evidence>
<dbReference type="EMBL" id="JADEXP010000033">
    <property type="protein sequence ID" value="MBE9066233.1"/>
    <property type="molecule type" value="Genomic_DNA"/>
</dbReference>
<evidence type="ECO:0000313" key="2">
    <source>
        <dbReference type="Proteomes" id="UP000615026"/>
    </source>
</evidence>
<dbReference type="SUPFAM" id="SSF158682">
    <property type="entry name" value="TerB-like"/>
    <property type="match status" value="1"/>
</dbReference>